<protein>
    <submittedName>
        <fullName evidence="6">Major facilitator superfamily transporter</fullName>
    </submittedName>
</protein>
<feature type="transmembrane region" description="Helical" evidence="5">
    <location>
        <begin position="218"/>
        <end position="237"/>
    </location>
</feature>
<feature type="transmembrane region" description="Helical" evidence="5">
    <location>
        <begin position="352"/>
        <end position="374"/>
    </location>
</feature>
<feature type="transmembrane region" description="Helical" evidence="5">
    <location>
        <begin position="187"/>
        <end position="206"/>
    </location>
</feature>
<dbReference type="AlphaFoldDB" id="A0A8H5X338"/>
<evidence type="ECO:0000256" key="1">
    <source>
        <dbReference type="ARBA" id="ARBA00004141"/>
    </source>
</evidence>
<feature type="transmembrane region" description="Helical" evidence="5">
    <location>
        <begin position="426"/>
        <end position="449"/>
    </location>
</feature>
<dbReference type="PANTHER" id="PTHR11360">
    <property type="entry name" value="MONOCARBOXYLATE TRANSPORTER"/>
    <property type="match status" value="1"/>
</dbReference>
<feature type="transmembrane region" description="Helical" evidence="5">
    <location>
        <begin position="130"/>
        <end position="147"/>
    </location>
</feature>
<dbReference type="SUPFAM" id="SSF103473">
    <property type="entry name" value="MFS general substrate transporter"/>
    <property type="match status" value="1"/>
</dbReference>
<comment type="similarity">
    <text evidence="2">Belongs to the major facilitator superfamily. Monocarboxylate porter (TC 2.A.1.13) family.</text>
</comment>
<proteinExistence type="inferred from homology"/>
<gene>
    <name evidence="6" type="ORF">FDENT_6241</name>
</gene>
<reference evidence="6 7" key="1">
    <citation type="submission" date="2020-05" db="EMBL/GenBank/DDBJ databases">
        <title>Identification and distribution of gene clusters putatively required for synthesis of sphingolipid metabolism inhibitors in phylogenetically diverse species of the filamentous fungus Fusarium.</title>
        <authorList>
            <person name="Kim H.-S."/>
            <person name="Busman M."/>
            <person name="Brown D.W."/>
            <person name="Divon H."/>
            <person name="Uhlig S."/>
            <person name="Proctor R.H."/>
        </authorList>
    </citation>
    <scope>NUCLEOTIDE SEQUENCE [LARGE SCALE GENOMIC DNA]</scope>
    <source>
        <strain evidence="6 7">NRRL 25311</strain>
    </source>
</reference>
<dbReference type="Gene3D" id="1.20.1250.20">
    <property type="entry name" value="MFS general substrate transporter like domains"/>
    <property type="match status" value="2"/>
</dbReference>
<evidence type="ECO:0000313" key="7">
    <source>
        <dbReference type="Proteomes" id="UP000562682"/>
    </source>
</evidence>
<feature type="transmembrane region" description="Helical" evidence="5">
    <location>
        <begin position="325"/>
        <end position="346"/>
    </location>
</feature>
<dbReference type="Proteomes" id="UP000562682">
    <property type="component" value="Unassembled WGS sequence"/>
</dbReference>
<comment type="caution">
    <text evidence="6">The sequence shown here is derived from an EMBL/GenBank/DDBJ whole genome shotgun (WGS) entry which is preliminary data.</text>
</comment>
<sequence>MGSANNITTTSVIELAPIPQDQVLNENDSSMAGDRDHSEPATQSHSLKPADGGLAAWTVLVTGFIFEAMFWGFPMAFGVFQNYYSQQPEFKNEKSKIAAIGTLAQSLFYLGAPLSALATKRYPKFRRRQIWLGWPLCILGLLTASFARSATELIATQGFLYGIGFVTFTYPIVAMLNDWWVARKGMAFGLISASSGATGAAMPFIIESLLNKYGYETTLRACAIAMIILTGPLLPLLKDRLPPSENAGVTRTDWSFLRKPLFWVYSCSVLIQGVGFFFPTIFLPSYAHTIGLSSFDGALLLAIMAIAQLAGQGVFGYLSDRHFPVSFLSSIACFSAGIAALTLWGFAESKTLLILFAIVHGFCGFGFGTLRVAMGRAVSNDSSTVLATYAIFVFLQGVGNILVGPISTALMTSTAVRGDYAAKQYAGVVLLTGLSSIIAGLTIVLWHCIELCRPGLKAILSGGKSF</sequence>
<feature type="region of interest" description="Disordered" evidence="4">
    <location>
        <begin position="24"/>
        <end position="47"/>
    </location>
</feature>
<comment type="subcellular location">
    <subcellularLocation>
        <location evidence="1">Membrane</location>
        <topology evidence="1">Multi-pass membrane protein</topology>
    </subcellularLocation>
</comment>
<keyword evidence="7" id="KW-1185">Reference proteome</keyword>
<dbReference type="EMBL" id="JAAOAK010000164">
    <property type="protein sequence ID" value="KAF5685427.1"/>
    <property type="molecule type" value="Genomic_DNA"/>
</dbReference>
<evidence type="ECO:0000313" key="6">
    <source>
        <dbReference type="EMBL" id="KAF5685427.1"/>
    </source>
</evidence>
<keyword evidence="3" id="KW-0325">Glycoprotein</keyword>
<evidence type="ECO:0000256" key="5">
    <source>
        <dbReference type="SAM" id="Phobius"/>
    </source>
</evidence>
<dbReference type="InterPro" id="IPR036259">
    <property type="entry name" value="MFS_trans_sf"/>
</dbReference>
<keyword evidence="5" id="KW-0812">Transmembrane</keyword>
<keyword evidence="5" id="KW-0472">Membrane</keyword>
<feature type="transmembrane region" description="Helical" evidence="5">
    <location>
        <begin position="386"/>
        <end position="406"/>
    </location>
</feature>
<dbReference type="GO" id="GO:0022857">
    <property type="term" value="F:transmembrane transporter activity"/>
    <property type="evidence" value="ECO:0007669"/>
    <property type="project" value="InterPro"/>
</dbReference>
<feature type="transmembrane region" description="Helical" evidence="5">
    <location>
        <begin position="298"/>
        <end position="318"/>
    </location>
</feature>
<feature type="transmembrane region" description="Helical" evidence="5">
    <location>
        <begin position="261"/>
        <end position="286"/>
    </location>
</feature>
<evidence type="ECO:0000256" key="4">
    <source>
        <dbReference type="SAM" id="MobiDB-lite"/>
    </source>
</evidence>
<name>A0A8H5X338_9HYPO</name>
<feature type="transmembrane region" description="Helical" evidence="5">
    <location>
        <begin position="54"/>
        <end position="77"/>
    </location>
</feature>
<feature type="transmembrane region" description="Helical" evidence="5">
    <location>
        <begin position="97"/>
        <end position="118"/>
    </location>
</feature>
<evidence type="ECO:0000256" key="3">
    <source>
        <dbReference type="ARBA" id="ARBA00023180"/>
    </source>
</evidence>
<dbReference type="InterPro" id="IPR050327">
    <property type="entry name" value="Proton-linked_MCT"/>
</dbReference>
<dbReference type="PANTHER" id="PTHR11360:SF287">
    <property type="entry name" value="MFS MONOCARBOXYLATE TRANSPORTER"/>
    <property type="match status" value="1"/>
</dbReference>
<dbReference type="GO" id="GO:0016020">
    <property type="term" value="C:membrane"/>
    <property type="evidence" value="ECO:0007669"/>
    <property type="project" value="UniProtKB-SubCell"/>
</dbReference>
<dbReference type="InterPro" id="IPR011701">
    <property type="entry name" value="MFS"/>
</dbReference>
<organism evidence="6 7">
    <name type="scientific">Fusarium denticulatum</name>
    <dbReference type="NCBI Taxonomy" id="48507"/>
    <lineage>
        <taxon>Eukaryota</taxon>
        <taxon>Fungi</taxon>
        <taxon>Dikarya</taxon>
        <taxon>Ascomycota</taxon>
        <taxon>Pezizomycotina</taxon>
        <taxon>Sordariomycetes</taxon>
        <taxon>Hypocreomycetidae</taxon>
        <taxon>Hypocreales</taxon>
        <taxon>Nectriaceae</taxon>
        <taxon>Fusarium</taxon>
        <taxon>Fusarium fujikuroi species complex</taxon>
    </lineage>
</organism>
<accession>A0A8H5X338</accession>
<evidence type="ECO:0000256" key="2">
    <source>
        <dbReference type="ARBA" id="ARBA00006727"/>
    </source>
</evidence>
<feature type="transmembrane region" description="Helical" evidence="5">
    <location>
        <begin position="159"/>
        <end position="180"/>
    </location>
</feature>
<keyword evidence="5" id="KW-1133">Transmembrane helix</keyword>
<dbReference type="Pfam" id="PF07690">
    <property type="entry name" value="MFS_1"/>
    <property type="match status" value="1"/>
</dbReference>